<organism evidence="1 2">
    <name type="scientific">Paenibacillus xylanexedens</name>
    <dbReference type="NCBI Taxonomy" id="528191"/>
    <lineage>
        <taxon>Bacteria</taxon>
        <taxon>Bacillati</taxon>
        <taxon>Bacillota</taxon>
        <taxon>Bacilli</taxon>
        <taxon>Bacillales</taxon>
        <taxon>Paenibacillaceae</taxon>
        <taxon>Paenibacillus</taxon>
    </lineage>
</organism>
<evidence type="ECO:0000313" key="1">
    <source>
        <dbReference type="EMBL" id="MBP2247147.1"/>
    </source>
</evidence>
<gene>
    <name evidence="1" type="ORF">J2Z28_003798</name>
</gene>
<protein>
    <recommendedName>
        <fullName evidence="3">XkdN-like protein</fullName>
    </recommendedName>
</protein>
<accession>A0ABS4RW67</accession>
<comment type="caution">
    <text evidence="1">The sequence shown here is derived from an EMBL/GenBank/DDBJ whole genome shotgun (WGS) entry which is preliminary data.</text>
</comment>
<reference evidence="1 2" key="1">
    <citation type="submission" date="2021-03" db="EMBL/GenBank/DDBJ databases">
        <title>Genomic Encyclopedia of Type Strains, Phase IV (KMG-IV): sequencing the most valuable type-strain genomes for metagenomic binning, comparative biology and taxonomic classification.</title>
        <authorList>
            <person name="Goeker M."/>
        </authorList>
    </citation>
    <scope>NUCLEOTIDE SEQUENCE [LARGE SCALE GENOMIC DNA]</scope>
    <source>
        <strain evidence="1 2">DSM 21292</strain>
    </source>
</reference>
<dbReference type="InterPro" id="IPR014986">
    <property type="entry name" value="XkdN-like"/>
</dbReference>
<evidence type="ECO:0000313" key="2">
    <source>
        <dbReference type="Proteomes" id="UP000810207"/>
    </source>
</evidence>
<name>A0ABS4RW67_PAEXY</name>
<dbReference type="Proteomes" id="UP000810207">
    <property type="component" value="Unassembled WGS sequence"/>
</dbReference>
<sequence length="135" mass="15152">MSLQDFLNNNFVDGLTEEVAVSNRFKDKDGQLMLFKIKAMDQAGYNNLQEKCTTVKSRGKTHFDNRKFSTSMVIENTVYPDFKDAASLKAASVQTPEQYLAKVMLPGEVTKLVEEITKLSGFDVGMDDLVEEAKN</sequence>
<dbReference type="RefSeq" id="WP_076328370.1">
    <property type="nucleotide sequence ID" value="NZ_CBCSLC010000024.1"/>
</dbReference>
<keyword evidence="2" id="KW-1185">Reference proteome</keyword>
<dbReference type="Pfam" id="PF08890">
    <property type="entry name" value="Phage_TAC_5"/>
    <property type="match status" value="1"/>
</dbReference>
<dbReference type="EMBL" id="JAGIKV010000014">
    <property type="protein sequence ID" value="MBP2247147.1"/>
    <property type="molecule type" value="Genomic_DNA"/>
</dbReference>
<dbReference type="InterPro" id="IPR038559">
    <property type="entry name" value="XkdN-like_sf"/>
</dbReference>
<proteinExistence type="predicted"/>
<dbReference type="Gene3D" id="3.30.2220.30">
    <property type="match status" value="1"/>
</dbReference>
<evidence type="ECO:0008006" key="3">
    <source>
        <dbReference type="Google" id="ProtNLM"/>
    </source>
</evidence>